<dbReference type="Pfam" id="PF00534">
    <property type="entry name" value="Glycos_transf_1"/>
    <property type="match status" value="1"/>
</dbReference>
<evidence type="ECO:0000256" key="5">
    <source>
        <dbReference type="ARBA" id="ARBA00022679"/>
    </source>
</evidence>
<evidence type="ECO:0000259" key="7">
    <source>
        <dbReference type="Pfam" id="PF00534"/>
    </source>
</evidence>
<keyword evidence="3" id="KW-0313">Glucose metabolism</keyword>
<dbReference type="EMBL" id="VBOY01000025">
    <property type="protein sequence ID" value="TMQ67899.1"/>
    <property type="molecule type" value="Genomic_DNA"/>
</dbReference>
<protein>
    <submittedName>
        <fullName evidence="9">Glycosyltransferase</fullName>
    </submittedName>
</protein>
<evidence type="ECO:0000313" key="9">
    <source>
        <dbReference type="EMBL" id="TMQ67899.1"/>
    </source>
</evidence>
<dbReference type="GO" id="GO:0016757">
    <property type="term" value="F:glycosyltransferase activity"/>
    <property type="evidence" value="ECO:0007669"/>
    <property type="project" value="UniProtKB-KW"/>
</dbReference>
<evidence type="ECO:0000256" key="2">
    <source>
        <dbReference type="ARBA" id="ARBA00011738"/>
    </source>
</evidence>
<dbReference type="Proteomes" id="UP000316609">
    <property type="component" value="Unassembled WGS sequence"/>
</dbReference>
<dbReference type="InterPro" id="IPR052078">
    <property type="entry name" value="Trehalose_Metab_GTase"/>
</dbReference>
<keyword evidence="6" id="KW-0119">Carbohydrate metabolism</keyword>
<keyword evidence="5 9" id="KW-0808">Transferase</keyword>
<comment type="caution">
    <text evidence="9">The sequence shown here is derived from an EMBL/GenBank/DDBJ whole genome shotgun (WGS) entry which is preliminary data.</text>
</comment>
<comment type="subunit">
    <text evidence="2">Homodimer.</text>
</comment>
<accession>A0A538TWA3</accession>
<sequence length="372" mass="41119">MVNSTATGGGVAEILHRLVRLLNELGVPTTWEVMTGDTRFYGITKTIHNTLHGWPGALSEEDHAYYLAMNRRAAESLALDADLVLIHDPQPAGLAELRRQAAQRWVWRCHIDLSSANSAVWDFLAPRIAHYDAAVFSHVTFVPPMPVPAYLAPPSIDPLSDKNRELDESEVEELLAPFGLPTRRPLVTQVSRFDRIKDPIGVIDAFRLARRREEAHLVLAGGSADDDPEGAEVLAEVRAKVGKASDVTVLLLPPDAHLVINALQRRSTVVLQKSLREGFALTVSEALWKRRAVVASAVGGIPLQVIHERTGLLARSIEGCASQIIRLLRSPELRRRLGGEGREHVRDNFLHPREARDYLALFARLIDIAHGS</sequence>
<gene>
    <name evidence="9" type="ORF">E6K78_03180</name>
</gene>
<dbReference type="Pfam" id="PF21269">
    <property type="entry name" value="TreT_GT1"/>
    <property type="match status" value="1"/>
</dbReference>
<evidence type="ECO:0000313" key="10">
    <source>
        <dbReference type="Proteomes" id="UP000316609"/>
    </source>
</evidence>
<organism evidence="9 10">
    <name type="scientific">Eiseniibacteriota bacterium</name>
    <dbReference type="NCBI Taxonomy" id="2212470"/>
    <lineage>
        <taxon>Bacteria</taxon>
        <taxon>Candidatus Eiseniibacteriota</taxon>
    </lineage>
</organism>
<dbReference type="InterPro" id="IPR001296">
    <property type="entry name" value="Glyco_trans_1"/>
</dbReference>
<reference evidence="9 10" key="1">
    <citation type="journal article" date="2019" name="Nat. Microbiol.">
        <title>Mediterranean grassland soil C-N compound turnover is dependent on rainfall and depth, and is mediated by genomically divergent microorganisms.</title>
        <authorList>
            <person name="Diamond S."/>
            <person name="Andeer P.F."/>
            <person name="Li Z."/>
            <person name="Crits-Christoph A."/>
            <person name="Burstein D."/>
            <person name="Anantharaman K."/>
            <person name="Lane K.R."/>
            <person name="Thomas B.C."/>
            <person name="Pan C."/>
            <person name="Northen T.R."/>
            <person name="Banfield J.F."/>
        </authorList>
    </citation>
    <scope>NUCLEOTIDE SEQUENCE [LARGE SCALE GENOMIC DNA]</scope>
    <source>
        <strain evidence="9">WS_8</strain>
    </source>
</reference>
<dbReference type="GO" id="GO:0006006">
    <property type="term" value="P:glucose metabolic process"/>
    <property type="evidence" value="ECO:0007669"/>
    <property type="project" value="UniProtKB-KW"/>
</dbReference>
<name>A0A538TWA3_UNCEI</name>
<dbReference type="SUPFAM" id="SSF53756">
    <property type="entry name" value="UDP-Glycosyltransferase/glycogen phosphorylase"/>
    <property type="match status" value="1"/>
</dbReference>
<proteinExistence type="inferred from homology"/>
<feature type="domain" description="Glycosyl transferase family 1" evidence="7">
    <location>
        <begin position="173"/>
        <end position="343"/>
    </location>
</feature>
<dbReference type="PANTHER" id="PTHR47779:SF1">
    <property type="entry name" value="SYNTHASE (CCG-9), PUTATIVE (AFU_ORTHOLOGUE AFUA_3G12100)-RELATED"/>
    <property type="match status" value="1"/>
</dbReference>
<dbReference type="PANTHER" id="PTHR47779">
    <property type="entry name" value="SYNTHASE (CCG-9), PUTATIVE (AFU_ORTHOLOGUE AFUA_3G12100)-RELATED"/>
    <property type="match status" value="1"/>
</dbReference>
<dbReference type="InterPro" id="IPR049438">
    <property type="entry name" value="TreT_GT1"/>
</dbReference>
<keyword evidence="4" id="KW-0328">Glycosyltransferase</keyword>
<dbReference type="Gene3D" id="3.40.50.2000">
    <property type="entry name" value="Glycogen Phosphorylase B"/>
    <property type="match status" value="2"/>
</dbReference>
<evidence type="ECO:0000259" key="8">
    <source>
        <dbReference type="Pfam" id="PF21269"/>
    </source>
</evidence>
<dbReference type="AlphaFoldDB" id="A0A538TWA3"/>
<comment type="similarity">
    <text evidence="1">Belongs to the glycosyltransferase group 1 family. Glycosyltransferase 4 subfamily.</text>
</comment>
<evidence type="ECO:0000256" key="6">
    <source>
        <dbReference type="ARBA" id="ARBA00023277"/>
    </source>
</evidence>
<evidence type="ECO:0000256" key="3">
    <source>
        <dbReference type="ARBA" id="ARBA00022526"/>
    </source>
</evidence>
<feature type="domain" description="Trehalose synthase N-terminal" evidence="8">
    <location>
        <begin position="1"/>
        <end position="142"/>
    </location>
</feature>
<evidence type="ECO:0000256" key="4">
    <source>
        <dbReference type="ARBA" id="ARBA00022676"/>
    </source>
</evidence>
<evidence type="ECO:0000256" key="1">
    <source>
        <dbReference type="ARBA" id="ARBA00009481"/>
    </source>
</evidence>